<dbReference type="STRING" id="1838286.Verru16b_02485"/>
<sequence length="595" mass="62581">MPEPTGLKRFLPPIGSPAYHVMLSVVAITILGPLGGISAAFMNFSIGFFVGGQVLAGILGSVVTLPYGPEGKHGANYMQTMAASVAGMCAMAVLIQAMVWLGLPPVPDWKMILFLTCIGMFGVGVGMLYTPVLVDRMQLTYPSGFAVANILRALTDPALLRRSIAKLGGGMLGGYGVGFASFKVAAIGAYGVSASTVGAGFIVGARIAIPALVVALIGLAAKPHLIEIGWLGANDPYRKIGFIISLGTILGAAGLDIVLILIEAAKRFRQQTPVAADPDWKRVNMVRLLLWIAGWGAGIVILGSQLLQQPVFFLVVALALVFVFVLVNGISLGISDWNPISSAFVMSVFIMAALGLKDPGVGLMCSAILLISCSVGGDMQQDRSTGWRLGTNRVNQFRYQVIGIACGAVLTVVLAKVFMSAYPILQADQFSNPHLEGAQQWQSAMTYKFVGAIKGITLEQPHVLKALWLGITVGLVTMVIRKLIKRTAAYQAFVARSGRGRATDFVVDAVLLPSPYASSFGGFVEIPTVLWWAGGGIFGSLYTEWAEKRKAAAAAQADALPSDMSTMSLVGGGLIAGDSLAALSVGIYGLLRTVL</sequence>
<feature type="transmembrane region" description="Helical" evidence="6">
    <location>
        <begin position="312"/>
        <end position="330"/>
    </location>
</feature>
<keyword evidence="3 6" id="KW-0812">Transmembrane</keyword>
<dbReference type="Proteomes" id="UP000095228">
    <property type="component" value="Chromosome"/>
</dbReference>
<evidence type="ECO:0000256" key="6">
    <source>
        <dbReference type="SAM" id="Phobius"/>
    </source>
</evidence>
<dbReference type="Pfam" id="PF03169">
    <property type="entry name" value="OPT"/>
    <property type="match status" value="2"/>
</dbReference>
<feature type="transmembrane region" description="Helical" evidence="6">
    <location>
        <begin position="401"/>
        <end position="425"/>
    </location>
</feature>
<evidence type="ECO:0000256" key="5">
    <source>
        <dbReference type="ARBA" id="ARBA00023136"/>
    </source>
</evidence>
<feature type="transmembrane region" description="Helical" evidence="6">
    <location>
        <begin position="109"/>
        <end position="129"/>
    </location>
</feature>
<dbReference type="KEGG" id="obg:Verru16b_02485"/>
<feature type="transmembrane region" description="Helical" evidence="6">
    <location>
        <begin position="466"/>
        <end position="484"/>
    </location>
</feature>
<dbReference type="PANTHER" id="PTHR31645:SF0">
    <property type="entry name" value="OLIGOPEPTIDE TRANSPORTER YGL114W-RELATED"/>
    <property type="match status" value="1"/>
</dbReference>
<proteinExistence type="predicted"/>
<keyword evidence="5 6" id="KW-0472">Membrane</keyword>
<dbReference type="OrthoDB" id="177269at2"/>
<accession>A0A1D8AWZ0</accession>
<comment type="subcellular location">
    <subcellularLocation>
        <location evidence="1">Membrane</location>
        <topology evidence="1">Multi-pass membrane protein</topology>
    </subcellularLocation>
</comment>
<dbReference type="GO" id="GO:0035673">
    <property type="term" value="F:oligopeptide transmembrane transporter activity"/>
    <property type="evidence" value="ECO:0007669"/>
    <property type="project" value="InterPro"/>
</dbReference>
<evidence type="ECO:0000256" key="4">
    <source>
        <dbReference type="ARBA" id="ARBA00022989"/>
    </source>
</evidence>
<dbReference type="AlphaFoldDB" id="A0A1D8AWZ0"/>
<feature type="transmembrane region" description="Helical" evidence="6">
    <location>
        <begin position="240"/>
        <end position="262"/>
    </location>
</feature>
<feature type="transmembrane region" description="Helical" evidence="6">
    <location>
        <begin position="288"/>
        <end position="306"/>
    </location>
</feature>
<name>A0A1D8AWZ0_9BACT</name>
<dbReference type="GO" id="GO:0016020">
    <property type="term" value="C:membrane"/>
    <property type="evidence" value="ECO:0007669"/>
    <property type="project" value="UniProtKB-SubCell"/>
</dbReference>
<feature type="transmembrane region" description="Helical" evidence="6">
    <location>
        <begin position="80"/>
        <end position="103"/>
    </location>
</feature>
<keyword evidence="2" id="KW-0813">Transport</keyword>
<feature type="transmembrane region" description="Helical" evidence="6">
    <location>
        <begin position="199"/>
        <end position="220"/>
    </location>
</feature>
<feature type="transmembrane region" description="Helical" evidence="6">
    <location>
        <begin position="505"/>
        <end position="523"/>
    </location>
</feature>
<feature type="transmembrane region" description="Helical" evidence="6">
    <location>
        <begin position="337"/>
        <end position="355"/>
    </location>
</feature>
<dbReference type="PANTHER" id="PTHR31645">
    <property type="entry name" value="OLIGOPEPTIDE TRANSPORTER YGL114W-RELATED"/>
    <property type="match status" value="1"/>
</dbReference>
<dbReference type="InterPro" id="IPR004813">
    <property type="entry name" value="OPT"/>
</dbReference>
<evidence type="ECO:0000256" key="2">
    <source>
        <dbReference type="ARBA" id="ARBA00022448"/>
    </source>
</evidence>
<feature type="transmembrane region" description="Helical" evidence="6">
    <location>
        <begin position="172"/>
        <end position="192"/>
    </location>
</feature>
<organism evidence="7 8">
    <name type="scientific">Lacunisphaera limnophila</name>
    <dbReference type="NCBI Taxonomy" id="1838286"/>
    <lineage>
        <taxon>Bacteria</taxon>
        <taxon>Pseudomonadati</taxon>
        <taxon>Verrucomicrobiota</taxon>
        <taxon>Opitutia</taxon>
        <taxon>Opitutales</taxon>
        <taxon>Opitutaceae</taxon>
        <taxon>Lacunisphaera</taxon>
    </lineage>
</organism>
<feature type="transmembrane region" description="Helical" evidence="6">
    <location>
        <begin position="21"/>
        <end position="42"/>
    </location>
</feature>
<evidence type="ECO:0000313" key="8">
    <source>
        <dbReference type="Proteomes" id="UP000095228"/>
    </source>
</evidence>
<evidence type="ECO:0000256" key="1">
    <source>
        <dbReference type="ARBA" id="ARBA00004141"/>
    </source>
</evidence>
<evidence type="ECO:0000313" key="7">
    <source>
        <dbReference type="EMBL" id="AOS45404.1"/>
    </source>
</evidence>
<keyword evidence="4 6" id="KW-1133">Transmembrane helix</keyword>
<dbReference type="RefSeq" id="WP_069962559.1">
    <property type="nucleotide sequence ID" value="NZ_CP016094.1"/>
</dbReference>
<feature type="transmembrane region" description="Helical" evidence="6">
    <location>
        <begin position="567"/>
        <end position="591"/>
    </location>
</feature>
<dbReference type="PATRIC" id="fig|1838286.3.peg.2496"/>
<reference evidence="7 8" key="1">
    <citation type="submission" date="2016-06" db="EMBL/GenBank/DDBJ databases">
        <title>Three novel species with peptidoglycan cell walls form the new genus Lacunisphaera gen. nov. in the family Opitutaceae of the verrucomicrobial subdivision 4.</title>
        <authorList>
            <person name="Rast P."/>
            <person name="Gloeckner I."/>
            <person name="Jogler M."/>
            <person name="Boedeker C."/>
            <person name="Jeske O."/>
            <person name="Wiegand S."/>
            <person name="Reinhardt R."/>
            <person name="Schumann P."/>
            <person name="Rohde M."/>
            <person name="Spring S."/>
            <person name="Gloeckner F.O."/>
            <person name="Jogler C."/>
        </authorList>
    </citation>
    <scope>NUCLEOTIDE SEQUENCE [LARGE SCALE GENOMIC DNA]</scope>
    <source>
        <strain evidence="7 8">IG16b</strain>
    </source>
</reference>
<evidence type="ECO:0000256" key="3">
    <source>
        <dbReference type="ARBA" id="ARBA00022692"/>
    </source>
</evidence>
<dbReference type="EMBL" id="CP016094">
    <property type="protein sequence ID" value="AOS45404.1"/>
    <property type="molecule type" value="Genomic_DNA"/>
</dbReference>
<protein>
    <submittedName>
        <fullName evidence="7">OPT oligopeptide transporter protein</fullName>
    </submittedName>
</protein>
<dbReference type="InterPro" id="IPR045035">
    <property type="entry name" value="YSL-like"/>
</dbReference>
<feature type="transmembrane region" description="Helical" evidence="6">
    <location>
        <begin position="361"/>
        <end position="380"/>
    </location>
</feature>
<keyword evidence="8" id="KW-1185">Reference proteome</keyword>
<feature type="transmembrane region" description="Helical" evidence="6">
    <location>
        <begin position="48"/>
        <end position="68"/>
    </location>
</feature>
<gene>
    <name evidence="7" type="ORF">Verru16b_02485</name>
</gene>